<accession>A0A161K192</accession>
<sequence length="563" mass="62521">MTTSDAHPQPWLHHYPEGIDWSTPLTRRALNEYIDDAEIRFADRPAIDFLGRKTTYAQLATHIRQAAKGFQNMGVTKGSRVGLCLPNTPYSVICYFGALRAGATVVNYNPLYVERELAFQISDSETEIMVTMDLKLLYPKVAAMLSQTESLQQIVVCRMSPILPPLKGLLFGIVKRKEIAAVTDDETTMRFEDLINNDGQPEEVEIDIEQDIAVLQYTGGTTGRSKGAMLTQANLSANISQMLSWFPGLRPGEEKIVGVLPLFHVFAMTAVMNFAVASGTEMILLPRFELEQTLKTLSAKKATLFPAVPTIYTAINQAPDLAKYDLSSIRYCMSGGAPLPLEVKRQFEQITGCKLVEGYGLSESSPVATCNAMTGTNKENSIGLPVPGTDITIHDLEAPHDLVPVGERGEVWIKGPQIMKGYLNQAEETTDTLRDGWLRTGDVGYMDEEGHFFLVDRLKDLILCSGYNVYPRMVEEAIYLHSAVSEVTVIGIKDEYRGESPKAFVKLKPGESLNETDLKQFLEDKLSKIEMPSHIEFRDELPKTIIGKLSKKELVAEEQAQQA</sequence>
<dbReference type="EMBL" id="CZRL01000064">
    <property type="protein sequence ID" value="CUS51548.1"/>
    <property type="molecule type" value="Genomic_DNA"/>
</dbReference>
<proteinExistence type="inferred from homology"/>
<dbReference type="PANTHER" id="PTHR24096">
    <property type="entry name" value="LONG-CHAIN-FATTY-ACID--COA LIGASE"/>
    <property type="match status" value="1"/>
</dbReference>
<dbReference type="GO" id="GO:0004467">
    <property type="term" value="F:long-chain fatty acid-CoA ligase activity"/>
    <property type="evidence" value="ECO:0007669"/>
    <property type="project" value="UniProtKB-EC"/>
</dbReference>
<dbReference type="Pfam" id="PF00501">
    <property type="entry name" value="AMP-binding"/>
    <property type="match status" value="1"/>
</dbReference>
<feature type="domain" description="AMP-binding enzyme C-terminal" evidence="4">
    <location>
        <begin position="474"/>
        <end position="548"/>
    </location>
</feature>
<dbReference type="PROSITE" id="PS00455">
    <property type="entry name" value="AMP_BINDING"/>
    <property type="match status" value="1"/>
</dbReference>
<evidence type="ECO:0000259" key="4">
    <source>
        <dbReference type="Pfam" id="PF13193"/>
    </source>
</evidence>
<dbReference type="InterPro" id="IPR045851">
    <property type="entry name" value="AMP-bd_C_sf"/>
</dbReference>
<dbReference type="AlphaFoldDB" id="A0A161K192"/>
<reference evidence="5" key="1">
    <citation type="submission" date="2015-10" db="EMBL/GenBank/DDBJ databases">
        <authorList>
            <person name="Gilbert D.G."/>
        </authorList>
    </citation>
    <scope>NUCLEOTIDE SEQUENCE</scope>
</reference>
<dbReference type="InterPro" id="IPR020845">
    <property type="entry name" value="AMP-binding_CS"/>
</dbReference>
<keyword evidence="2 5" id="KW-0436">Ligase</keyword>
<evidence type="ECO:0000256" key="1">
    <source>
        <dbReference type="ARBA" id="ARBA00006432"/>
    </source>
</evidence>
<protein>
    <submittedName>
        <fullName evidence="5">Long-chain-fatty-acid--CoA ligase</fullName>
        <ecNumber evidence="5">6.2.1.3</ecNumber>
    </submittedName>
</protein>
<dbReference type="SUPFAM" id="SSF56801">
    <property type="entry name" value="Acetyl-CoA synthetase-like"/>
    <property type="match status" value="1"/>
</dbReference>
<name>A0A161K192_9ZZZZ</name>
<dbReference type="Gene3D" id="3.30.300.30">
    <property type="match status" value="1"/>
</dbReference>
<dbReference type="Pfam" id="PF13193">
    <property type="entry name" value="AMP-binding_C"/>
    <property type="match status" value="1"/>
</dbReference>
<evidence type="ECO:0000313" key="5">
    <source>
        <dbReference type="EMBL" id="CUS51548.1"/>
    </source>
</evidence>
<dbReference type="EC" id="6.2.1.3" evidence="5"/>
<feature type="domain" description="AMP-dependent synthetase/ligase" evidence="3">
    <location>
        <begin position="40"/>
        <end position="423"/>
    </location>
</feature>
<dbReference type="PANTHER" id="PTHR24096:SF149">
    <property type="entry name" value="AMP-BINDING DOMAIN-CONTAINING PROTEIN-RELATED"/>
    <property type="match status" value="1"/>
</dbReference>
<evidence type="ECO:0000256" key="2">
    <source>
        <dbReference type="ARBA" id="ARBA00022598"/>
    </source>
</evidence>
<dbReference type="InterPro" id="IPR000873">
    <property type="entry name" value="AMP-dep_synth/lig_dom"/>
</dbReference>
<gene>
    <name evidence="5" type="ORF">MGWOODY_XGa2348</name>
</gene>
<organism evidence="5">
    <name type="scientific">hydrothermal vent metagenome</name>
    <dbReference type="NCBI Taxonomy" id="652676"/>
    <lineage>
        <taxon>unclassified sequences</taxon>
        <taxon>metagenomes</taxon>
        <taxon>ecological metagenomes</taxon>
    </lineage>
</organism>
<dbReference type="CDD" id="cd05936">
    <property type="entry name" value="FC-FACS_FadD_like"/>
    <property type="match status" value="1"/>
</dbReference>
<dbReference type="InterPro" id="IPR025110">
    <property type="entry name" value="AMP-bd_C"/>
</dbReference>
<dbReference type="Gene3D" id="3.40.50.980">
    <property type="match status" value="2"/>
</dbReference>
<evidence type="ECO:0000259" key="3">
    <source>
        <dbReference type="Pfam" id="PF00501"/>
    </source>
</evidence>
<dbReference type="Gene3D" id="2.30.38.10">
    <property type="entry name" value="Luciferase, Domain 3"/>
    <property type="match status" value="1"/>
</dbReference>
<comment type="similarity">
    <text evidence="1">Belongs to the ATP-dependent AMP-binding enzyme family.</text>
</comment>